<dbReference type="CDD" id="cd01650">
    <property type="entry name" value="RT_nLTR_like"/>
    <property type="match status" value="1"/>
</dbReference>
<name>A0AA38WSG7_9ASTR</name>
<protein>
    <recommendedName>
        <fullName evidence="1">Reverse transcriptase domain-containing protein</fullName>
    </recommendedName>
</protein>
<feature type="domain" description="Reverse transcriptase" evidence="1">
    <location>
        <begin position="153"/>
        <end position="431"/>
    </location>
</feature>
<dbReference type="PANTHER" id="PTHR33116:SF79">
    <property type="entry name" value="REVERSE TRANSCRIPTASE DOMAIN, ZINC FINGER, CCHC-TYPE-RELATED"/>
    <property type="match status" value="1"/>
</dbReference>
<gene>
    <name evidence="2" type="ORF">OSB04_007229</name>
</gene>
<evidence type="ECO:0000313" key="2">
    <source>
        <dbReference type="EMBL" id="KAJ9562069.1"/>
    </source>
</evidence>
<dbReference type="InterPro" id="IPR026960">
    <property type="entry name" value="RVT-Znf"/>
</dbReference>
<keyword evidence="3" id="KW-1185">Reference proteome</keyword>
<sequence>MELIHKIFDIEKKNLLDIKQKARINWAINGDENSKYFHSSLKYKQRKNHIHGLSLDGDWITDPLKLKSFAFDFFADKYKEPLASRPSFICQRFKKLSELHKEFLEGQFTEAEIKKAVWGCDGDKAQGPDGFTFSFIKKFWSIIGQGFVDAVNHFGNSKKLDKCANSSFLSLIPKIRDPIYLLDYRPISLIGCLYKIIAKVLSNRLKEVISSVIGVEQTAFLKNRSILDGPLIINETISWIKRSKKKAFILKVDFQKAFDTLNWNYLDMVMGQMNFGSTWRAWIRSCLDSSRVSVLVNGSPSHEFSMFRGIRQGDPLAPFLFLIAAEGLNVALLEAIDGNVFQGINLPHGGPIISHLQYADDAIFIGNWSEDNALNLLSLLRCFYMSSGLMVNLSKTVLMGVGVNSDEVVNLANLLNCSSGSLPFNYLGFPVGASMNKCSHWQPILDKFQSKLSSWKAPLLSCGGRITLCKSVLRALGVYYFSLYKAPIKDVISPMEFGGLGVGSLRSLNLALLAKWCWRLKTDRAALWNKLHVYRPLKATLRTRAKVTAKVPHVSLWMGTLAPGHFKYGILASFFISPYLPLYNSEFVDSSCYALDFSSSSRLHQWISSIWGFKNVGVDFMLLKVLEVRSTILEGGDLHGFIFFTIHPPLLKVLQPRVFTQDLEEGLRPSIYTSVNDAMLNSVSRNAPMSPALGLLLGVRASDDVAMLNSGHRVFFLDGVRLDGYCNSLLDYKRCNYYITYTPFWEELTLWRIIVLPPFIKEGFCLLQFLGCYTWSAISSVNSTLVDFNLDLNLLIHPQYDDSSNEPVSWRWDLDGSGLFSVSSLRMALENKLFFREGDSKTIWLNPLPSKVNIFIWKLQNERLPTLANLSRRGINLPSLLCHFCGLETETEQHLFCSCPIIRASLEEFRAWWGVRWPILL</sequence>
<dbReference type="Pfam" id="PF13966">
    <property type="entry name" value="zf-RVT"/>
    <property type="match status" value="1"/>
</dbReference>
<dbReference type="EMBL" id="JARYMX010000002">
    <property type="protein sequence ID" value="KAJ9562069.1"/>
    <property type="molecule type" value="Genomic_DNA"/>
</dbReference>
<dbReference type="Proteomes" id="UP001172457">
    <property type="component" value="Chromosome 2"/>
</dbReference>
<dbReference type="SUPFAM" id="SSF56672">
    <property type="entry name" value="DNA/RNA polymerases"/>
    <property type="match status" value="1"/>
</dbReference>
<evidence type="ECO:0000259" key="1">
    <source>
        <dbReference type="PROSITE" id="PS50878"/>
    </source>
</evidence>
<organism evidence="2 3">
    <name type="scientific">Centaurea solstitialis</name>
    <name type="common">yellow star-thistle</name>
    <dbReference type="NCBI Taxonomy" id="347529"/>
    <lineage>
        <taxon>Eukaryota</taxon>
        <taxon>Viridiplantae</taxon>
        <taxon>Streptophyta</taxon>
        <taxon>Embryophyta</taxon>
        <taxon>Tracheophyta</taxon>
        <taxon>Spermatophyta</taxon>
        <taxon>Magnoliopsida</taxon>
        <taxon>eudicotyledons</taxon>
        <taxon>Gunneridae</taxon>
        <taxon>Pentapetalae</taxon>
        <taxon>asterids</taxon>
        <taxon>campanulids</taxon>
        <taxon>Asterales</taxon>
        <taxon>Asteraceae</taxon>
        <taxon>Carduoideae</taxon>
        <taxon>Cardueae</taxon>
        <taxon>Centaureinae</taxon>
        <taxon>Centaurea</taxon>
    </lineage>
</organism>
<evidence type="ECO:0000313" key="3">
    <source>
        <dbReference type="Proteomes" id="UP001172457"/>
    </source>
</evidence>
<dbReference type="InterPro" id="IPR000477">
    <property type="entry name" value="RT_dom"/>
</dbReference>
<comment type="caution">
    <text evidence="2">The sequence shown here is derived from an EMBL/GenBank/DDBJ whole genome shotgun (WGS) entry which is preliminary data.</text>
</comment>
<dbReference type="PROSITE" id="PS50878">
    <property type="entry name" value="RT_POL"/>
    <property type="match status" value="1"/>
</dbReference>
<dbReference type="Pfam" id="PF00078">
    <property type="entry name" value="RVT_1"/>
    <property type="match status" value="1"/>
</dbReference>
<dbReference type="AlphaFoldDB" id="A0AA38WSG7"/>
<accession>A0AA38WSG7</accession>
<reference evidence="2" key="1">
    <citation type="submission" date="2023-03" db="EMBL/GenBank/DDBJ databases">
        <title>Chromosome-scale reference genome and RAD-based genetic map of yellow starthistle (Centaurea solstitialis) reveal putative structural variation and QTLs associated with invader traits.</title>
        <authorList>
            <person name="Reatini B."/>
            <person name="Cang F.A."/>
            <person name="Jiang Q."/>
            <person name="Mckibben M.T.W."/>
            <person name="Barker M.S."/>
            <person name="Rieseberg L.H."/>
            <person name="Dlugosch K.M."/>
        </authorList>
    </citation>
    <scope>NUCLEOTIDE SEQUENCE</scope>
    <source>
        <strain evidence="2">CAN-66</strain>
        <tissue evidence="2">Leaf</tissue>
    </source>
</reference>
<proteinExistence type="predicted"/>
<dbReference type="PANTHER" id="PTHR33116">
    <property type="entry name" value="REVERSE TRANSCRIPTASE ZINC-BINDING DOMAIN-CONTAINING PROTEIN-RELATED-RELATED"/>
    <property type="match status" value="1"/>
</dbReference>
<dbReference type="InterPro" id="IPR043502">
    <property type="entry name" value="DNA/RNA_pol_sf"/>
</dbReference>